<keyword evidence="3" id="KW-1185">Reference proteome</keyword>
<dbReference type="EMBL" id="BOOH01000059">
    <property type="protein sequence ID" value="GIH80453.1"/>
    <property type="molecule type" value="Genomic_DNA"/>
</dbReference>
<sequence>MWSFKPSVKLSPRATYEVITDMSRQSAAPTAPYATVISPRTARGRNPGRRAALDGNGLTKSEK</sequence>
<name>A0A8J3RSS9_9ACTN</name>
<evidence type="ECO:0000256" key="1">
    <source>
        <dbReference type="SAM" id="MobiDB-lite"/>
    </source>
</evidence>
<comment type="caution">
    <text evidence="2">The sequence shown here is derived from an EMBL/GenBank/DDBJ whole genome shotgun (WGS) entry which is preliminary data.</text>
</comment>
<accession>A0A8J3RSS9</accession>
<feature type="region of interest" description="Disordered" evidence="1">
    <location>
        <begin position="39"/>
        <end position="63"/>
    </location>
</feature>
<gene>
    <name evidence="2" type="ORF">Plo01_68820</name>
</gene>
<reference evidence="2 3" key="1">
    <citation type="submission" date="2021-01" db="EMBL/GenBank/DDBJ databases">
        <title>Whole genome shotgun sequence of Planobispora longispora NBRC 13918.</title>
        <authorList>
            <person name="Komaki H."/>
            <person name="Tamura T."/>
        </authorList>
    </citation>
    <scope>NUCLEOTIDE SEQUENCE [LARGE SCALE GENOMIC DNA]</scope>
    <source>
        <strain evidence="2 3">NBRC 13918</strain>
    </source>
</reference>
<organism evidence="2 3">
    <name type="scientific">Planobispora longispora</name>
    <dbReference type="NCBI Taxonomy" id="28887"/>
    <lineage>
        <taxon>Bacteria</taxon>
        <taxon>Bacillati</taxon>
        <taxon>Actinomycetota</taxon>
        <taxon>Actinomycetes</taxon>
        <taxon>Streptosporangiales</taxon>
        <taxon>Streptosporangiaceae</taxon>
        <taxon>Planobispora</taxon>
    </lineage>
</organism>
<dbReference type="AlphaFoldDB" id="A0A8J3RSS9"/>
<proteinExistence type="predicted"/>
<protein>
    <submittedName>
        <fullName evidence="2">Uncharacterized protein</fullName>
    </submittedName>
</protein>
<evidence type="ECO:0000313" key="3">
    <source>
        <dbReference type="Proteomes" id="UP000616724"/>
    </source>
</evidence>
<evidence type="ECO:0000313" key="2">
    <source>
        <dbReference type="EMBL" id="GIH80453.1"/>
    </source>
</evidence>
<dbReference type="Proteomes" id="UP000616724">
    <property type="component" value="Unassembled WGS sequence"/>
</dbReference>